<feature type="domain" description="Protein export membrane protein SecD/SecF C-terminal" evidence="11">
    <location>
        <begin position="387"/>
        <end position="557"/>
    </location>
</feature>
<reference evidence="14 15" key="1">
    <citation type="submission" date="2021-03" db="EMBL/GenBank/DDBJ databases">
        <title>Sequencing the genomes of 1000 actinobacteria strains.</title>
        <authorList>
            <person name="Klenk H.-P."/>
        </authorList>
    </citation>
    <scope>NUCLEOTIDE SEQUENCE [LARGE SCALE GENOMIC DNA]</scope>
    <source>
        <strain evidence="14 15">DSM 45256</strain>
    </source>
</reference>
<comment type="function">
    <text evidence="9">Part of the Sec protein translocase complex. Interacts with the SecYEG preprotein conducting channel. SecDF uses the proton motive force (PMF) to complete protein translocation after the ATP-dependent function of SecA.</text>
</comment>
<evidence type="ECO:0000256" key="6">
    <source>
        <dbReference type="ARBA" id="ARBA00022989"/>
    </source>
</evidence>
<sequence length="603" mass="63349">MATSSGQQRLRPWRYLTAFLGIVVVLYSLVLFTGGGNLTPKLGIDLQGGTRVTLTARTTDGQPPPRDQLVQAQEIIEQRVNGLGVSGAEVQLDGSNLVITVPGDEGEQARSLGQTAQLRFREVIQEVPAGPAAQQPAPGQDQTGQTPGGQQPVPQPAPNAPPPAEPAQPQPQSQPQSQGDPAEQSRAVAPVAQTTPLQDPAPLQDPPPPPEPPAPPTGAASPDDPRVAAEVAQLRATRQSEDQATQLQALLALDCAAPDPLQGYDDPTKPLVTCGTDGAAKYVLGPSFIEGTEIASAQAQQSQDSAGWVVSLTFEQAAADAWGQYTTENVGKQTAFVLDGDVVSAPAINQPIWGPTQISGQFSQERAQDLAQTLRYGSLPLAFDSGTAQTVSATLGLASLEAGLIAGAVGLALVFAYCMFYYRLLGLLTILSLALSGLIVYAMLILLGRWIGFTLDLAGVAGFIIAIGITADSFVIFFERLKDEMREGRTFRSAVPRSWERARRTILTADAVSFLAAAVLYILAVGEVRGFAFTLGMSTVLDLVVVFLVTFPLVVLISRSKTLGKPELSALGAVDRIGARHRRSTPAVGRKANTASTSKGAGA</sequence>
<evidence type="ECO:0000256" key="2">
    <source>
        <dbReference type="ARBA" id="ARBA00022448"/>
    </source>
</evidence>
<comment type="caution">
    <text evidence="14">The sequence shown here is derived from an EMBL/GenBank/DDBJ whole genome shotgun (WGS) entry which is preliminary data.</text>
</comment>
<dbReference type="InterPro" id="IPR055344">
    <property type="entry name" value="SecD_SecF_C_bact"/>
</dbReference>
<name>A0ABS4VXQ8_9PSEU</name>
<evidence type="ECO:0000313" key="14">
    <source>
        <dbReference type="EMBL" id="MBP2368727.1"/>
    </source>
</evidence>
<keyword evidence="3 9" id="KW-1003">Cell membrane</keyword>
<feature type="transmembrane region" description="Helical" evidence="9">
    <location>
        <begin position="395"/>
        <end position="417"/>
    </location>
</feature>
<dbReference type="PANTHER" id="PTHR30081:SF1">
    <property type="entry name" value="PROTEIN TRANSLOCASE SUBUNIT SECD"/>
    <property type="match status" value="1"/>
</dbReference>
<dbReference type="InterPro" id="IPR048634">
    <property type="entry name" value="SecD_SecF_C"/>
</dbReference>
<dbReference type="Pfam" id="PF02355">
    <property type="entry name" value="SecD_SecF_C"/>
    <property type="match status" value="1"/>
</dbReference>
<feature type="compositionally biased region" description="Polar residues" evidence="10">
    <location>
        <begin position="593"/>
        <end position="603"/>
    </location>
</feature>
<dbReference type="InterPro" id="IPR022813">
    <property type="entry name" value="SecD/SecF_arch_bac"/>
</dbReference>
<protein>
    <recommendedName>
        <fullName evidence="9">Protein translocase subunit SecD</fullName>
    </recommendedName>
</protein>
<keyword evidence="15" id="KW-1185">Reference proteome</keyword>
<feature type="transmembrane region" description="Helical" evidence="9">
    <location>
        <begin position="12"/>
        <end position="32"/>
    </location>
</feature>
<evidence type="ECO:0000256" key="5">
    <source>
        <dbReference type="ARBA" id="ARBA00022927"/>
    </source>
</evidence>
<comment type="subcellular location">
    <subcellularLocation>
        <location evidence="1 9">Cell membrane</location>
        <topology evidence="1 9">Multi-pass membrane protein</topology>
    </subcellularLocation>
</comment>
<dbReference type="Proteomes" id="UP001519295">
    <property type="component" value="Unassembled WGS sequence"/>
</dbReference>
<gene>
    <name evidence="9" type="primary">secD</name>
    <name evidence="14" type="ORF">JOF36_004423</name>
</gene>
<dbReference type="NCBIfam" id="TIGR00916">
    <property type="entry name" value="2A0604s01"/>
    <property type="match status" value="1"/>
</dbReference>
<dbReference type="SUPFAM" id="SSF82866">
    <property type="entry name" value="Multidrug efflux transporter AcrB transmembrane domain"/>
    <property type="match status" value="1"/>
</dbReference>
<feature type="transmembrane region" description="Helical" evidence="9">
    <location>
        <begin position="457"/>
        <end position="478"/>
    </location>
</feature>
<evidence type="ECO:0000259" key="12">
    <source>
        <dbReference type="Pfam" id="PF21760"/>
    </source>
</evidence>
<keyword evidence="4 9" id="KW-0812">Transmembrane</keyword>
<dbReference type="Pfam" id="PF21760">
    <property type="entry name" value="SecD_1st"/>
    <property type="match status" value="1"/>
</dbReference>
<dbReference type="InterPro" id="IPR054384">
    <property type="entry name" value="SecDF_P1_head"/>
</dbReference>
<feature type="transmembrane region" description="Helical" evidence="9">
    <location>
        <begin position="424"/>
        <end position="451"/>
    </location>
</feature>
<evidence type="ECO:0000256" key="9">
    <source>
        <dbReference type="HAMAP-Rule" id="MF_01463"/>
    </source>
</evidence>
<feature type="region of interest" description="Disordered" evidence="10">
    <location>
        <begin position="581"/>
        <end position="603"/>
    </location>
</feature>
<dbReference type="EMBL" id="JAGINU010000001">
    <property type="protein sequence ID" value="MBP2368727.1"/>
    <property type="molecule type" value="Genomic_DNA"/>
</dbReference>
<keyword evidence="5 9" id="KW-0653">Protein transport</keyword>
<organism evidence="14 15">
    <name type="scientific">Pseudonocardia parietis</name>
    <dbReference type="NCBI Taxonomy" id="570936"/>
    <lineage>
        <taxon>Bacteria</taxon>
        <taxon>Bacillati</taxon>
        <taxon>Actinomycetota</taxon>
        <taxon>Actinomycetes</taxon>
        <taxon>Pseudonocardiales</taxon>
        <taxon>Pseudonocardiaceae</taxon>
        <taxon>Pseudonocardia</taxon>
    </lineage>
</organism>
<dbReference type="Gene3D" id="3.30.1360.200">
    <property type="match status" value="1"/>
</dbReference>
<feature type="transmembrane region" description="Helical" evidence="9">
    <location>
        <begin position="531"/>
        <end position="557"/>
    </location>
</feature>
<evidence type="ECO:0000256" key="1">
    <source>
        <dbReference type="ARBA" id="ARBA00004651"/>
    </source>
</evidence>
<proteinExistence type="inferred from homology"/>
<evidence type="ECO:0000256" key="3">
    <source>
        <dbReference type="ARBA" id="ARBA00022475"/>
    </source>
</evidence>
<feature type="region of interest" description="Disordered" evidence="10">
    <location>
        <begin position="130"/>
        <end position="226"/>
    </location>
</feature>
<dbReference type="HAMAP" id="MF_01463_B">
    <property type="entry name" value="SecD_B"/>
    <property type="match status" value="1"/>
</dbReference>
<feature type="transmembrane region" description="Helical" evidence="9">
    <location>
        <begin position="506"/>
        <end position="525"/>
    </location>
</feature>
<dbReference type="Pfam" id="PF22599">
    <property type="entry name" value="SecDF_P1_head"/>
    <property type="match status" value="1"/>
</dbReference>
<evidence type="ECO:0000256" key="4">
    <source>
        <dbReference type="ARBA" id="ARBA00022692"/>
    </source>
</evidence>
<dbReference type="NCBIfam" id="TIGR01129">
    <property type="entry name" value="secD"/>
    <property type="match status" value="1"/>
</dbReference>
<evidence type="ECO:0000259" key="11">
    <source>
        <dbReference type="Pfam" id="PF02355"/>
    </source>
</evidence>
<evidence type="ECO:0000256" key="10">
    <source>
        <dbReference type="SAM" id="MobiDB-lite"/>
    </source>
</evidence>
<feature type="compositionally biased region" description="Pro residues" evidence="10">
    <location>
        <begin position="153"/>
        <end position="169"/>
    </location>
</feature>
<dbReference type="Gene3D" id="3.30.70.3220">
    <property type="match status" value="1"/>
</dbReference>
<evidence type="ECO:0000313" key="15">
    <source>
        <dbReference type="Proteomes" id="UP001519295"/>
    </source>
</evidence>
<dbReference type="InterPro" id="IPR048631">
    <property type="entry name" value="SecD_1st"/>
</dbReference>
<dbReference type="InterPro" id="IPR005791">
    <property type="entry name" value="SecD"/>
</dbReference>
<dbReference type="InterPro" id="IPR022646">
    <property type="entry name" value="SecD/SecF_CS"/>
</dbReference>
<evidence type="ECO:0000256" key="7">
    <source>
        <dbReference type="ARBA" id="ARBA00023010"/>
    </source>
</evidence>
<keyword evidence="6 9" id="KW-1133">Transmembrane helix</keyword>
<accession>A0ABS4VXQ8</accession>
<feature type="domain" description="Protein translocase subunit SecDF P1" evidence="12">
    <location>
        <begin position="71"/>
        <end position="123"/>
    </location>
</feature>
<dbReference type="Pfam" id="PF07549">
    <property type="entry name" value="Sec_GG"/>
    <property type="match status" value="1"/>
</dbReference>
<keyword evidence="7 9" id="KW-0811">Translocation</keyword>
<evidence type="ECO:0000256" key="8">
    <source>
        <dbReference type="ARBA" id="ARBA00023136"/>
    </source>
</evidence>
<feature type="compositionally biased region" description="Pro residues" evidence="10">
    <location>
        <begin position="203"/>
        <end position="216"/>
    </location>
</feature>
<dbReference type="PANTHER" id="PTHR30081">
    <property type="entry name" value="PROTEIN-EXPORT MEMBRANE PROTEIN SEC"/>
    <property type="match status" value="1"/>
</dbReference>
<comment type="subunit">
    <text evidence="9">Forms a complex with SecF. Part of the essential Sec protein translocation apparatus which comprises SecA, SecYEG and auxiliary proteins SecDF. Other proteins may also be involved.</text>
</comment>
<evidence type="ECO:0000259" key="13">
    <source>
        <dbReference type="Pfam" id="PF22599"/>
    </source>
</evidence>
<feature type="domain" description="SecDF P1 head subdomain" evidence="13">
    <location>
        <begin position="279"/>
        <end position="380"/>
    </location>
</feature>
<feature type="compositionally biased region" description="Low complexity" evidence="10">
    <location>
        <begin position="130"/>
        <end position="152"/>
    </location>
</feature>
<keyword evidence="2 9" id="KW-0813">Transport</keyword>
<feature type="compositionally biased region" description="Low complexity" evidence="10">
    <location>
        <begin position="170"/>
        <end position="182"/>
    </location>
</feature>
<keyword evidence="8 9" id="KW-0472">Membrane</keyword>
<dbReference type="RefSeq" id="WP_210030271.1">
    <property type="nucleotide sequence ID" value="NZ_JAGINU010000001.1"/>
</dbReference>
<comment type="similarity">
    <text evidence="9">Belongs to the SecD/SecF family. SecD subfamily.</text>
</comment>
<dbReference type="Gene3D" id="1.20.1640.10">
    <property type="entry name" value="Multidrug efflux transporter AcrB transmembrane domain"/>
    <property type="match status" value="1"/>
</dbReference>